<evidence type="ECO:0000313" key="1">
    <source>
        <dbReference type="EMBL" id="CAG8492840.1"/>
    </source>
</evidence>
<sequence length="150" mass="17353">MDVKIIESVIKSNELAIDELSVWKYLIKWAENQPGGLDCAKQALESLTPLVRFVSISADSFYEKVKPYKRFIPECLYEEAIWAYVQLTVKRSKKDLKDPRAKIIDSRYITLHHAALLSGWVDRKPTAYSTSQITDSRVFTMQDYEVFALQ</sequence>
<dbReference type="Gene3D" id="1.25.40.420">
    <property type="match status" value="1"/>
</dbReference>
<proteinExistence type="predicted"/>
<keyword evidence="2" id="KW-1185">Reference proteome</keyword>
<gene>
    <name evidence="1" type="ORF">PBRASI_LOCUS2199</name>
</gene>
<accession>A0A9N8WS11</accession>
<comment type="caution">
    <text evidence="1">The sequence shown here is derived from an EMBL/GenBank/DDBJ whole genome shotgun (WGS) entry which is preliminary data.</text>
</comment>
<dbReference type="AlphaFoldDB" id="A0A9N8WS11"/>
<dbReference type="OrthoDB" id="2436510at2759"/>
<organism evidence="1 2">
    <name type="scientific">Paraglomus brasilianum</name>
    <dbReference type="NCBI Taxonomy" id="144538"/>
    <lineage>
        <taxon>Eukaryota</taxon>
        <taxon>Fungi</taxon>
        <taxon>Fungi incertae sedis</taxon>
        <taxon>Mucoromycota</taxon>
        <taxon>Glomeromycotina</taxon>
        <taxon>Glomeromycetes</taxon>
        <taxon>Paraglomerales</taxon>
        <taxon>Paraglomeraceae</taxon>
        <taxon>Paraglomus</taxon>
    </lineage>
</organism>
<dbReference type="EMBL" id="CAJVPI010000165">
    <property type="protein sequence ID" value="CAG8492840.1"/>
    <property type="molecule type" value="Genomic_DNA"/>
</dbReference>
<protein>
    <submittedName>
        <fullName evidence="1">9719_t:CDS:1</fullName>
    </submittedName>
</protein>
<reference evidence="1" key="1">
    <citation type="submission" date="2021-06" db="EMBL/GenBank/DDBJ databases">
        <authorList>
            <person name="Kallberg Y."/>
            <person name="Tangrot J."/>
            <person name="Rosling A."/>
        </authorList>
    </citation>
    <scope>NUCLEOTIDE SEQUENCE</scope>
    <source>
        <strain evidence="1">BR232B</strain>
    </source>
</reference>
<evidence type="ECO:0000313" key="2">
    <source>
        <dbReference type="Proteomes" id="UP000789739"/>
    </source>
</evidence>
<dbReference type="Proteomes" id="UP000789739">
    <property type="component" value="Unassembled WGS sequence"/>
</dbReference>
<name>A0A9N8WS11_9GLOM</name>